<dbReference type="SUPFAM" id="SSF52540">
    <property type="entry name" value="P-loop containing nucleoside triphosphate hydrolases"/>
    <property type="match status" value="1"/>
</dbReference>
<comment type="caution">
    <text evidence="3">The sequence shown here is derived from an EMBL/GenBank/DDBJ whole genome shotgun (WGS) entry which is preliminary data.</text>
</comment>
<feature type="compositionally biased region" description="Basic and acidic residues" evidence="1">
    <location>
        <begin position="1247"/>
        <end position="1259"/>
    </location>
</feature>
<dbReference type="Pfam" id="PF01935">
    <property type="entry name" value="DUF87"/>
    <property type="match status" value="1"/>
</dbReference>
<feature type="region of interest" description="Disordered" evidence="1">
    <location>
        <begin position="1204"/>
        <end position="1269"/>
    </location>
</feature>
<evidence type="ECO:0000256" key="1">
    <source>
        <dbReference type="SAM" id="MobiDB-lite"/>
    </source>
</evidence>
<proteinExistence type="predicted"/>
<accession>A0A3A8Q2K0</accession>
<dbReference type="InterPro" id="IPR027417">
    <property type="entry name" value="P-loop_NTPase"/>
</dbReference>
<gene>
    <name evidence="3" type="ORF">D7V93_10330</name>
</gene>
<evidence type="ECO:0000313" key="3">
    <source>
        <dbReference type="EMBL" id="RKH62298.1"/>
    </source>
</evidence>
<dbReference type="PANTHER" id="PTHR42957">
    <property type="entry name" value="HELICASE MJ1565-RELATED"/>
    <property type="match status" value="1"/>
</dbReference>
<dbReference type="Proteomes" id="UP000272888">
    <property type="component" value="Unassembled WGS sequence"/>
</dbReference>
<sequence>MVLPGRSATRDARPRPPPPIRGTLVGVLRAASRAATRHHHGRPWGGTRGIRAGLRRRHKLNPRCRAPQPRSSRCARAGAPRIRQCRHHRRRWSVISQVIELALVGAAQALPPKALGLRCHSLPLDDCLDECLDGIAGLLSKEQFTATQVVVGTAATPSRPLPKNVQVFPSDLAAAEATRIRNDRSLVALPNFLLVYLNSGSTPGEAGLERMLVEIKGQAIARYYAQAAGLELLNAIGASNVRMIGARLEDTSVEKLGRFAVRAQAVGGGVRGELEALPLLGFVPNTLNPKRERPSALWKQTFDSLTNQKFLDGLRKFRGLIPRLSTTTRERLVHELEARGLAPTASSDILETITDLVISIERFSVGLEQDPERLCGLSRELLNFLRQPGSIEALLREDNGSGNEPGDKPPLDDSEGDDAERVWREEEVVSELGAAGLEGRLESIEVDQTELKLSIRHPDGTRLNLRGAAIPPFLRDAAEQFDLLWKNGGSLEVASHLALLSNAKPSRDPIERFFLEVSGASLDATTNDRVAALHAARREFLSAIAALVPGDEDSELTPPQIAILLLESVPITVAANARDAVEAYLSAYGALVRETCQREQPAPHRFAVAVTNLDMAFSVTSDQRPIAARLLPTHPLRLTRAQLWLGNREEPPPFPSSIVLHVGQMPEALYPQGEPYCFHARYHFGPSREGLMMAAKQGMQVLWNLLAPRGLMSAVDVELVDVSNPSHVIQGLYEDAVSRFALDNSVGENVHLRVICSYSEGKRAADIFCPTEADLPELAHVWGVAPGAGVTLELVTKPVAAGTKDVHLSLQAVETPYLTLNMPSSTGAWNVEYIPGRSGNIRAIELTGVPHIDDYRRVLKEHNFDLRRGFDPANESGSLGQSLVKTFVAPGGWPIRPDSAEPIAAYEALGRDVAATLIDGKVFDAGIADELARISNGAGAESSHGIDLKAIREGMLALYPCRKFIAKLLDGDDPRNLLGWLGILRAFREARSTSGATVTLAISLDGSEGTNWARVMAREFGGDQSRADLLIIEAAADSRQITRIRVAELKARTTQAQLSTVASLARLATQALLTASRLRATLGAPGGVSSPARQALRRLLWLGAGQQRAAYVWKDILTKFDDALVAQGQVSLTVDTECWLVPETEWGGDERFSRSMRSLNASGTQTEAMEDVHYRVLPPVTRPEQPAQFNFPPQPSFTVAPLKAGTLAQPPPTSEPNPKPPPAIAMAGQQGGRVVSAAEEPTLPEGRSSKSSDKVEEALPHTSPSVPSNGIEVRVGTVLASAEPALWRPNRTDLVTHFNVGITGTMGTGKTQLTKSLVAQLLRNGHVNPGGRRPGIIIFDYKGDYIDTQPGGFAHTIGAKVLEPYHLPINPLHLKAPTSKLDLKLAAREFADTIRTIARVTGEVQRAELIAGVQRALANAGIDENEPQTWGRPFPTIHDLYNLMDHDGLATGAPMSVIHDLADLEIFAPEDPGNDLGDFFDAAYVIDLRKLVGTDAVIRSVISFFMNGFFARMVQQGESLREPRRAADGTQVELRQLRRLVLVDEADDFMGLNLSSLKNVMQQGRAFGCGVILSTQFLHHFDGADSPLKPLIGTWILHRMADVNPNSLKSLFGLQPEEAKSWTTTLSSLEIHTSLCYGLSNRGQTGRLVKVRDLPFFEWQRDFGSP</sequence>
<dbReference type="EMBL" id="RAWB01000081">
    <property type="protein sequence ID" value="RKH62298.1"/>
    <property type="molecule type" value="Genomic_DNA"/>
</dbReference>
<feature type="region of interest" description="Disordered" evidence="1">
    <location>
        <begin position="395"/>
        <end position="420"/>
    </location>
</feature>
<dbReference type="Gene3D" id="3.40.50.300">
    <property type="entry name" value="P-loop containing nucleotide triphosphate hydrolases"/>
    <property type="match status" value="2"/>
</dbReference>
<keyword evidence="4" id="KW-1185">Reference proteome</keyword>
<feature type="domain" description="Helicase HerA central" evidence="2">
    <location>
        <begin position="1300"/>
        <end position="1376"/>
    </location>
</feature>
<name>A0A3A8Q2K0_9BACT</name>
<dbReference type="PANTHER" id="PTHR42957:SF2">
    <property type="entry name" value="HELICASE HERA CENTRAL DOMAIN-CONTAINING PROTEIN"/>
    <property type="match status" value="1"/>
</dbReference>
<organism evidence="3 4">
    <name type="scientific">Corallococcus llansteffanensis</name>
    <dbReference type="NCBI Taxonomy" id="2316731"/>
    <lineage>
        <taxon>Bacteria</taxon>
        <taxon>Pseudomonadati</taxon>
        <taxon>Myxococcota</taxon>
        <taxon>Myxococcia</taxon>
        <taxon>Myxococcales</taxon>
        <taxon>Cystobacterineae</taxon>
        <taxon>Myxococcaceae</taxon>
        <taxon>Corallococcus</taxon>
    </lineage>
</organism>
<feature type="region of interest" description="Disordered" evidence="1">
    <location>
        <begin position="1"/>
        <end position="23"/>
    </location>
</feature>
<evidence type="ECO:0000259" key="2">
    <source>
        <dbReference type="Pfam" id="PF01935"/>
    </source>
</evidence>
<reference evidence="4" key="1">
    <citation type="submission" date="2018-09" db="EMBL/GenBank/DDBJ databases">
        <authorList>
            <person name="Livingstone P.G."/>
            <person name="Whitworth D.E."/>
        </authorList>
    </citation>
    <scope>NUCLEOTIDE SEQUENCE [LARGE SCALE GENOMIC DNA]</scope>
    <source>
        <strain evidence="4">CA051B</strain>
    </source>
</reference>
<dbReference type="InterPro" id="IPR002789">
    <property type="entry name" value="HerA_central"/>
</dbReference>
<evidence type="ECO:0000313" key="4">
    <source>
        <dbReference type="Proteomes" id="UP000272888"/>
    </source>
</evidence>
<feature type="compositionally biased region" description="Basic and acidic residues" evidence="1">
    <location>
        <begin position="395"/>
        <end position="411"/>
    </location>
</feature>
<protein>
    <submittedName>
        <fullName evidence="3">DUF87 domain-containing protein</fullName>
    </submittedName>
</protein>
<feature type="compositionally biased region" description="Pro residues" evidence="1">
    <location>
        <begin position="1209"/>
        <end position="1223"/>
    </location>
</feature>
<dbReference type="InterPro" id="IPR008571">
    <property type="entry name" value="HerA-like"/>
</dbReference>